<dbReference type="EMBL" id="VSSQ01003046">
    <property type="protein sequence ID" value="MPM18774.1"/>
    <property type="molecule type" value="Genomic_DNA"/>
</dbReference>
<sequence>MIQCGANTTAYFMQFFKRIVLIACNNGMIVGDPFANYKIRLERMRRGHLSEDELKSL</sequence>
<organism evidence="1">
    <name type="scientific">bioreactor metagenome</name>
    <dbReference type="NCBI Taxonomy" id="1076179"/>
    <lineage>
        <taxon>unclassified sequences</taxon>
        <taxon>metagenomes</taxon>
        <taxon>ecological metagenomes</taxon>
    </lineage>
</organism>
<proteinExistence type="predicted"/>
<gene>
    <name evidence="1" type="ORF">SDC9_65190</name>
</gene>
<dbReference type="AlphaFoldDB" id="A0A644XXJ3"/>
<reference evidence="1" key="1">
    <citation type="submission" date="2019-08" db="EMBL/GenBank/DDBJ databases">
        <authorList>
            <person name="Kucharzyk K."/>
            <person name="Murdoch R.W."/>
            <person name="Higgins S."/>
            <person name="Loffler F."/>
        </authorList>
    </citation>
    <scope>NUCLEOTIDE SEQUENCE</scope>
</reference>
<accession>A0A644XXJ3</accession>
<evidence type="ECO:0000313" key="1">
    <source>
        <dbReference type="EMBL" id="MPM18774.1"/>
    </source>
</evidence>
<comment type="caution">
    <text evidence="1">The sequence shown here is derived from an EMBL/GenBank/DDBJ whole genome shotgun (WGS) entry which is preliminary data.</text>
</comment>
<name>A0A644XXJ3_9ZZZZ</name>
<protein>
    <submittedName>
        <fullName evidence="1">Uncharacterized protein</fullName>
    </submittedName>
</protein>